<feature type="transmembrane region" description="Helical" evidence="14">
    <location>
        <begin position="90"/>
        <end position="108"/>
    </location>
</feature>
<feature type="transmembrane region" description="Helical" evidence="14">
    <location>
        <begin position="49"/>
        <end position="69"/>
    </location>
</feature>
<dbReference type="CDD" id="cd13957">
    <property type="entry name" value="PT_UbiA_Cox10"/>
    <property type="match status" value="1"/>
</dbReference>
<protein>
    <recommendedName>
        <fullName evidence="11 14">Protoheme IX farnesyltransferase</fullName>
        <ecNumber evidence="3 14">2.5.1.141</ecNumber>
    </recommendedName>
    <alternativeName>
        <fullName evidence="12 14">Heme B farnesyltransferase</fullName>
    </alternativeName>
    <alternativeName>
        <fullName evidence="10 14">Heme O synthase</fullName>
    </alternativeName>
</protein>
<proteinExistence type="inferred from homology"/>
<keyword evidence="9 14" id="KW-0472">Membrane</keyword>
<feature type="transmembrane region" description="Helical" evidence="14">
    <location>
        <begin position="183"/>
        <end position="205"/>
    </location>
</feature>
<dbReference type="RefSeq" id="WP_051239971.1">
    <property type="nucleotide sequence ID" value="NZ_AUFF01000007.1"/>
</dbReference>
<keyword evidence="16" id="KW-1185">Reference proteome</keyword>
<dbReference type="GO" id="GO:0048034">
    <property type="term" value="P:heme O biosynthetic process"/>
    <property type="evidence" value="ECO:0007669"/>
    <property type="project" value="UniProtKB-UniRule"/>
</dbReference>
<feature type="transmembrane region" description="Helical" evidence="14">
    <location>
        <begin position="21"/>
        <end position="37"/>
    </location>
</feature>
<dbReference type="UniPathway" id="UPA00834">
    <property type="reaction ID" value="UER00712"/>
</dbReference>
<comment type="similarity">
    <text evidence="14">Belongs to the UbiA prenyltransferase family. Protoheme IX farnesyltransferase subfamily.</text>
</comment>
<reference evidence="15 16" key="1">
    <citation type="submission" date="2013-09" db="EMBL/GenBank/DDBJ databases">
        <title>Genome sequencing of Arenimonas composti.</title>
        <authorList>
            <person name="Chen F."/>
            <person name="Wang G."/>
        </authorList>
    </citation>
    <scope>NUCLEOTIDE SEQUENCE [LARGE SCALE GENOMIC DNA]</scope>
    <source>
        <strain evidence="15 16">TR7-09</strain>
    </source>
</reference>
<dbReference type="AlphaFoldDB" id="A0A091BEA9"/>
<evidence type="ECO:0000256" key="7">
    <source>
        <dbReference type="ARBA" id="ARBA00022989"/>
    </source>
</evidence>
<dbReference type="InterPro" id="IPR044878">
    <property type="entry name" value="UbiA_sf"/>
</dbReference>
<accession>A0A091BEA9</accession>
<feature type="transmembrane region" description="Helical" evidence="14">
    <location>
        <begin position="226"/>
        <end position="249"/>
    </location>
</feature>
<dbReference type="PANTHER" id="PTHR43448:SF7">
    <property type="entry name" value="4-HYDROXYBENZOATE SOLANESYLTRANSFERASE"/>
    <property type="match status" value="1"/>
</dbReference>
<evidence type="ECO:0000313" key="16">
    <source>
        <dbReference type="Proteomes" id="UP000029391"/>
    </source>
</evidence>
<comment type="pathway">
    <text evidence="2 14">Porphyrin-containing compound metabolism; heme O biosynthesis; heme O from protoheme: step 1/1.</text>
</comment>
<dbReference type="STRING" id="1121013.GCA_000426365_02376"/>
<comment type="subcellular location">
    <subcellularLocation>
        <location evidence="1 14">Cell membrane</location>
        <topology evidence="1 14">Multi-pass membrane protein</topology>
    </subcellularLocation>
</comment>
<evidence type="ECO:0000256" key="11">
    <source>
        <dbReference type="ARBA" id="ARBA00040810"/>
    </source>
</evidence>
<organism evidence="15 16">
    <name type="scientific">Arenimonas composti TR7-09 = DSM 18010</name>
    <dbReference type="NCBI Taxonomy" id="1121013"/>
    <lineage>
        <taxon>Bacteria</taxon>
        <taxon>Pseudomonadati</taxon>
        <taxon>Pseudomonadota</taxon>
        <taxon>Gammaproteobacteria</taxon>
        <taxon>Lysobacterales</taxon>
        <taxon>Lysobacteraceae</taxon>
        <taxon>Arenimonas</taxon>
    </lineage>
</organism>
<feature type="transmembrane region" description="Helical" evidence="14">
    <location>
        <begin position="145"/>
        <end position="163"/>
    </location>
</feature>
<comment type="function">
    <text evidence="14">Converts heme B (protoheme IX) to heme O by substitution of the vinyl group on carbon 2 of heme B porphyrin ring with a hydroxyethyl farnesyl side group.</text>
</comment>
<evidence type="ECO:0000256" key="12">
    <source>
        <dbReference type="ARBA" id="ARBA00042475"/>
    </source>
</evidence>
<dbReference type="Gene3D" id="1.10.357.140">
    <property type="entry name" value="UbiA prenyltransferase"/>
    <property type="match status" value="1"/>
</dbReference>
<evidence type="ECO:0000256" key="10">
    <source>
        <dbReference type="ARBA" id="ARBA00030253"/>
    </source>
</evidence>
<dbReference type="Proteomes" id="UP000029391">
    <property type="component" value="Unassembled WGS sequence"/>
</dbReference>
<comment type="caution">
    <text evidence="15">The sequence shown here is derived from an EMBL/GenBank/DDBJ whole genome shotgun (WGS) entry which is preliminary data.</text>
</comment>
<evidence type="ECO:0000313" key="15">
    <source>
        <dbReference type="EMBL" id="KFN49862.1"/>
    </source>
</evidence>
<evidence type="ECO:0000256" key="3">
    <source>
        <dbReference type="ARBA" id="ARBA00012292"/>
    </source>
</evidence>
<evidence type="ECO:0000256" key="9">
    <source>
        <dbReference type="ARBA" id="ARBA00023136"/>
    </source>
</evidence>
<name>A0A091BEA9_9GAMM</name>
<evidence type="ECO:0000256" key="14">
    <source>
        <dbReference type="HAMAP-Rule" id="MF_00154"/>
    </source>
</evidence>
<keyword evidence="8 14" id="KW-0350">Heme biosynthesis</keyword>
<dbReference type="Pfam" id="PF01040">
    <property type="entry name" value="UbiA"/>
    <property type="match status" value="1"/>
</dbReference>
<evidence type="ECO:0000256" key="6">
    <source>
        <dbReference type="ARBA" id="ARBA00022692"/>
    </source>
</evidence>
<dbReference type="EMBL" id="AWXU01000028">
    <property type="protein sequence ID" value="KFN49862.1"/>
    <property type="molecule type" value="Genomic_DNA"/>
</dbReference>
<dbReference type="InterPro" id="IPR000537">
    <property type="entry name" value="UbiA_prenyltransferase"/>
</dbReference>
<evidence type="ECO:0000256" key="8">
    <source>
        <dbReference type="ARBA" id="ARBA00023133"/>
    </source>
</evidence>
<feature type="transmembrane region" description="Helical" evidence="14">
    <location>
        <begin position="255"/>
        <end position="275"/>
    </location>
</feature>
<evidence type="ECO:0000256" key="13">
    <source>
        <dbReference type="ARBA" id="ARBA00047690"/>
    </source>
</evidence>
<comment type="catalytic activity">
    <reaction evidence="13 14">
        <text>heme b + (2E,6E)-farnesyl diphosphate + H2O = Fe(II)-heme o + diphosphate</text>
        <dbReference type="Rhea" id="RHEA:28070"/>
        <dbReference type="ChEBI" id="CHEBI:15377"/>
        <dbReference type="ChEBI" id="CHEBI:33019"/>
        <dbReference type="ChEBI" id="CHEBI:60344"/>
        <dbReference type="ChEBI" id="CHEBI:60530"/>
        <dbReference type="ChEBI" id="CHEBI:175763"/>
        <dbReference type="EC" id="2.5.1.141"/>
    </reaction>
</comment>
<evidence type="ECO:0000256" key="4">
    <source>
        <dbReference type="ARBA" id="ARBA00022475"/>
    </source>
</evidence>
<dbReference type="GO" id="GO:0005886">
    <property type="term" value="C:plasma membrane"/>
    <property type="evidence" value="ECO:0007669"/>
    <property type="project" value="UniProtKB-SubCell"/>
</dbReference>
<sequence>MSPRAEAGGFAAYWELTKPRVVALIVFTALIGMAMAVEPGEPWPLPAMAAGFAGIWLAAASAAAINHLLDQRIDALMARTQHRPLAVGSLRPMQVLGFALLLGVASMALLGLVVNWFCAVLTFASLIGYAIIYTGWLKRATPQNIVIGGLAGAAPPLLGWAAVKGWPAGVTFAQLFSQLDYDRPLLLVLIIFVWTPPHFWALAIFRRDDYARAMIPMLPVVYGVTYTRWQILFYSVLLLVVSLLPGIVPGMSHELYLGGALVLGGVFVWYAWRLLDPPSELFAMKVFHYSVIYLMALFAFLLADHWLIPDTATAAALRFEPVG</sequence>
<evidence type="ECO:0000256" key="1">
    <source>
        <dbReference type="ARBA" id="ARBA00004651"/>
    </source>
</evidence>
<comment type="miscellaneous">
    <text evidence="14">Carbon 2 of the heme B porphyrin ring is defined according to the Fischer nomenclature.</text>
</comment>
<keyword evidence="5 14" id="KW-0808">Transferase</keyword>
<dbReference type="PROSITE" id="PS00943">
    <property type="entry name" value="UBIA"/>
    <property type="match status" value="1"/>
</dbReference>
<evidence type="ECO:0000256" key="5">
    <source>
        <dbReference type="ARBA" id="ARBA00022679"/>
    </source>
</evidence>
<dbReference type="NCBIfam" id="NF003349">
    <property type="entry name" value="PRK04375.1-2"/>
    <property type="match status" value="1"/>
</dbReference>
<feature type="transmembrane region" description="Helical" evidence="14">
    <location>
        <begin position="287"/>
        <end position="308"/>
    </location>
</feature>
<evidence type="ECO:0000256" key="2">
    <source>
        <dbReference type="ARBA" id="ARBA00004919"/>
    </source>
</evidence>
<dbReference type="EC" id="2.5.1.141" evidence="3 14"/>
<keyword evidence="6 14" id="KW-0812">Transmembrane</keyword>
<dbReference type="PANTHER" id="PTHR43448">
    <property type="entry name" value="PROTOHEME IX FARNESYLTRANSFERASE, MITOCHONDRIAL"/>
    <property type="match status" value="1"/>
</dbReference>
<keyword evidence="4 14" id="KW-1003">Cell membrane</keyword>
<keyword evidence="7 14" id="KW-1133">Transmembrane helix</keyword>
<dbReference type="HAMAP" id="MF_00154">
    <property type="entry name" value="CyoE_CtaB"/>
    <property type="match status" value="1"/>
</dbReference>
<dbReference type="GO" id="GO:0008495">
    <property type="term" value="F:protoheme IX farnesyltransferase activity"/>
    <property type="evidence" value="ECO:0007669"/>
    <property type="project" value="UniProtKB-UniRule"/>
</dbReference>
<dbReference type="eggNOG" id="COG0109">
    <property type="taxonomic scope" value="Bacteria"/>
</dbReference>
<dbReference type="OrthoDB" id="9814417at2"/>
<feature type="transmembrane region" description="Helical" evidence="14">
    <location>
        <begin position="114"/>
        <end position="133"/>
    </location>
</feature>
<dbReference type="NCBIfam" id="TIGR01473">
    <property type="entry name" value="cyoE_ctaB"/>
    <property type="match status" value="1"/>
</dbReference>
<dbReference type="InterPro" id="IPR030470">
    <property type="entry name" value="UbiA_prenylTrfase_CS"/>
</dbReference>
<dbReference type="InterPro" id="IPR006369">
    <property type="entry name" value="Protohaem_IX_farnesylTrfase"/>
</dbReference>
<gene>
    <name evidence="14" type="primary">cyoE</name>
    <name evidence="15" type="ORF">P873_09060</name>
</gene>